<sequence>MTTPPRPRIGLAITTVGRPALRRLLESVAHSTLLPETVAVANQSGRDLALSTSGLPFDVHIVESAGGASRGRNDAINAIGPSVDVMGFPNDDSTYPRTCLEQVAVAFRSDPGIAGLACSLVERGQPRFTLPDNGALDRLTVWRAIEPAMFLRRETLDDVGGFNEALGTGCSTPWQSGEGTDLLLRIIEQGGVVLSRPDIAVIGEGERRDLDPSSLVAKHRGYARGTGYVYRTHPYPFWIRARILAAPWLRLGQIDRSPAFAVRLALARSLGRVEGLTGRTLPTRERTWLPAARSVTPAHDADGGRGSPGSSA</sequence>
<proteinExistence type="predicted"/>
<protein>
    <submittedName>
        <fullName evidence="2">GT2 family glycosyltransferase</fullName>
    </submittedName>
</protein>
<keyword evidence="2" id="KW-0808">Transferase</keyword>
<feature type="region of interest" description="Disordered" evidence="1">
    <location>
        <begin position="287"/>
        <end position="312"/>
    </location>
</feature>
<gene>
    <name evidence="2" type="ORF">LY71_11025</name>
</gene>
<evidence type="ECO:0000313" key="3">
    <source>
        <dbReference type="Proteomes" id="UP000239210"/>
    </source>
</evidence>
<name>A0A2T0TR65_9ACTN</name>
<accession>A0A2T0TR65</accession>
<dbReference type="Gene3D" id="3.90.550.10">
    <property type="entry name" value="Spore Coat Polysaccharide Biosynthesis Protein SpsA, Chain A"/>
    <property type="match status" value="1"/>
</dbReference>
<dbReference type="AlphaFoldDB" id="A0A2T0TR65"/>
<dbReference type="EMBL" id="PVTG01000010">
    <property type="protein sequence ID" value="PRY48139.1"/>
    <property type="molecule type" value="Genomic_DNA"/>
</dbReference>
<keyword evidence="3" id="KW-1185">Reference proteome</keyword>
<dbReference type="Proteomes" id="UP000239210">
    <property type="component" value="Unassembled WGS sequence"/>
</dbReference>
<dbReference type="SUPFAM" id="SSF53448">
    <property type="entry name" value="Nucleotide-diphospho-sugar transferases"/>
    <property type="match status" value="1"/>
</dbReference>
<dbReference type="GO" id="GO:0016740">
    <property type="term" value="F:transferase activity"/>
    <property type="evidence" value="ECO:0007669"/>
    <property type="project" value="UniProtKB-KW"/>
</dbReference>
<reference evidence="2 3" key="1">
    <citation type="submission" date="2018-03" db="EMBL/GenBank/DDBJ databases">
        <title>Genomic Encyclopedia of Archaeal and Bacterial Type Strains, Phase II (KMG-II): from individual species to whole genera.</title>
        <authorList>
            <person name="Goeker M."/>
        </authorList>
    </citation>
    <scope>NUCLEOTIDE SEQUENCE [LARGE SCALE GENOMIC DNA]</scope>
    <source>
        <strain evidence="2 3">DSM 45416</strain>
    </source>
</reference>
<comment type="caution">
    <text evidence="2">The sequence shown here is derived from an EMBL/GenBank/DDBJ whole genome shotgun (WGS) entry which is preliminary data.</text>
</comment>
<evidence type="ECO:0000256" key="1">
    <source>
        <dbReference type="SAM" id="MobiDB-lite"/>
    </source>
</evidence>
<organism evidence="2 3">
    <name type="scientific">Geodermatophilus tzadiensis</name>
    <dbReference type="NCBI Taxonomy" id="1137988"/>
    <lineage>
        <taxon>Bacteria</taxon>
        <taxon>Bacillati</taxon>
        <taxon>Actinomycetota</taxon>
        <taxon>Actinomycetes</taxon>
        <taxon>Geodermatophilales</taxon>
        <taxon>Geodermatophilaceae</taxon>
        <taxon>Geodermatophilus</taxon>
    </lineage>
</organism>
<evidence type="ECO:0000313" key="2">
    <source>
        <dbReference type="EMBL" id="PRY48139.1"/>
    </source>
</evidence>
<dbReference type="InterPro" id="IPR029044">
    <property type="entry name" value="Nucleotide-diphossugar_trans"/>
</dbReference>